<evidence type="ECO:0000256" key="6">
    <source>
        <dbReference type="ARBA" id="ARBA00022777"/>
    </source>
</evidence>
<dbReference type="Proteomes" id="UP000676917">
    <property type="component" value="Unassembled WGS sequence"/>
</dbReference>
<comment type="subcellular location">
    <subcellularLocation>
        <location evidence="1">Cytoplasm</location>
    </subcellularLocation>
</comment>
<dbReference type="Pfam" id="PF00358">
    <property type="entry name" value="PTS_EIIA_1"/>
    <property type="match status" value="1"/>
</dbReference>
<dbReference type="PROSITE" id="PS00371">
    <property type="entry name" value="PTS_EIIA_TYPE_1_HIS"/>
    <property type="match status" value="1"/>
</dbReference>
<dbReference type="Gene3D" id="2.70.70.10">
    <property type="entry name" value="Glucose Permease (Domain IIA)"/>
    <property type="match status" value="1"/>
</dbReference>
<feature type="domain" description="PTS EIIA type-1" evidence="7">
    <location>
        <begin position="35"/>
        <end position="139"/>
    </location>
</feature>
<dbReference type="PANTHER" id="PTHR45008:SF1">
    <property type="entry name" value="PTS SYSTEM GLUCOSE-SPECIFIC EIIA COMPONENT"/>
    <property type="match status" value="1"/>
</dbReference>
<dbReference type="GO" id="GO:0016301">
    <property type="term" value="F:kinase activity"/>
    <property type="evidence" value="ECO:0007669"/>
    <property type="project" value="UniProtKB-KW"/>
</dbReference>
<reference evidence="8" key="1">
    <citation type="submission" date="2021-03" db="EMBL/GenBank/DDBJ databases">
        <title>Antimicrobial resistance genes in bacteria isolated from Japanese honey, and their potential for conferring macrolide and lincosamide resistance in the American foulbrood pathogen Paenibacillus larvae.</title>
        <authorList>
            <person name="Okamoto M."/>
            <person name="Kumagai M."/>
            <person name="Kanamori H."/>
            <person name="Takamatsu D."/>
        </authorList>
    </citation>
    <scope>NUCLEOTIDE SEQUENCE</scope>
    <source>
        <strain evidence="8">J43TS3</strain>
    </source>
</reference>
<evidence type="ECO:0000256" key="3">
    <source>
        <dbReference type="ARBA" id="ARBA00022597"/>
    </source>
</evidence>
<organism evidence="8 9">
    <name type="scientific">Ornithinibacillus bavariensis</name>
    <dbReference type="NCBI Taxonomy" id="545502"/>
    <lineage>
        <taxon>Bacteria</taxon>
        <taxon>Bacillati</taxon>
        <taxon>Bacillota</taxon>
        <taxon>Bacilli</taxon>
        <taxon>Bacillales</taxon>
        <taxon>Bacillaceae</taxon>
        <taxon>Ornithinibacillus</taxon>
    </lineage>
</organism>
<accession>A0A920C5L8</accession>
<dbReference type="InterPro" id="IPR011055">
    <property type="entry name" value="Dup_hybrid_motif"/>
</dbReference>
<name>A0A920C5L8_9BACI</name>
<keyword evidence="6" id="KW-0418">Kinase</keyword>
<keyword evidence="9" id="KW-1185">Reference proteome</keyword>
<dbReference type="EMBL" id="BORP01000002">
    <property type="protein sequence ID" value="GIO26966.1"/>
    <property type="molecule type" value="Genomic_DNA"/>
</dbReference>
<dbReference type="FunFam" id="2.70.70.10:FF:000001">
    <property type="entry name" value="PTS system glucose-specific IIA component"/>
    <property type="match status" value="1"/>
</dbReference>
<gene>
    <name evidence="8" type="primary">crr</name>
    <name evidence="8" type="ORF">J43TS3_15770</name>
</gene>
<dbReference type="AlphaFoldDB" id="A0A920C5L8"/>
<keyword evidence="4" id="KW-0808">Transferase</keyword>
<dbReference type="NCBIfam" id="TIGR00830">
    <property type="entry name" value="PTBA"/>
    <property type="match status" value="1"/>
</dbReference>
<dbReference type="RefSeq" id="WP_212920453.1">
    <property type="nucleotide sequence ID" value="NZ_BORP01000002.1"/>
</dbReference>
<dbReference type="InterPro" id="IPR001127">
    <property type="entry name" value="PTS_EIIA_1_perm"/>
</dbReference>
<evidence type="ECO:0000256" key="2">
    <source>
        <dbReference type="ARBA" id="ARBA00022448"/>
    </source>
</evidence>
<keyword evidence="5" id="KW-0598">Phosphotransferase system</keyword>
<dbReference type="SUPFAM" id="SSF51261">
    <property type="entry name" value="Duplicated hybrid motif"/>
    <property type="match status" value="1"/>
</dbReference>
<evidence type="ECO:0000256" key="4">
    <source>
        <dbReference type="ARBA" id="ARBA00022679"/>
    </source>
</evidence>
<dbReference type="PROSITE" id="PS51093">
    <property type="entry name" value="PTS_EIIA_TYPE_1"/>
    <property type="match status" value="1"/>
</dbReference>
<comment type="caution">
    <text evidence="8">The sequence shown here is derived from an EMBL/GenBank/DDBJ whole genome shotgun (WGS) entry which is preliminary data.</text>
</comment>
<evidence type="ECO:0000256" key="1">
    <source>
        <dbReference type="ARBA" id="ARBA00004496"/>
    </source>
</evidence>
<evidence type="ECO:0000256" key="5">
    <source>
        <dbReference type="ARBA" id="ARBA00022683"/>
    </source>
</evidence>
<protein>
    <submittedName>
        <fullName evidence="8">PTS system glucose-specific EIIA component</fullName>
    </submittedName>
</protein>
<dbReference type="PANTHER" id="PTHR45008">
    <property type="entry name" value="PTS SYSTEM GLUCOSE-SPECIFIC EIIA COMPONENT"/>
    <property type="match status" value="1"/>
</dbReference>
<dbReference type="GO" id="GO:0009401">
    <property type="term" value="P:phosphoenolpyruvate-dependent sugar phosphotransferase system"/>
    <property type="evidence" value="ECO:0007669"/>
    <property type="project" value="UniProtKB-KW"/>
</dbReference>
<keyword evidence="2" id="KW-0813">Transport</keyword>
<dbReference type="InterPro" id="IPR050890">
    <property type="entry name" value="PTS_EIIA_component"/>
</dbReference>
<evidence type="ECO:0000313" key="9">
    <source>
        <dbReference type="Proteomes" id="UP000676917"/>
    </source>
</evidence>
<keyword evidence="3" id="KW-0762">Sugar transport</keyword>
<proteinExistence type="predicted"/>
<evidence type="ECO:0000259" key="7">
    <source>
        <dbReference type="PROSITE" id="PS51093"/>
    </source>
</evidence>
<sequence>MFKNLFKSKEKHTTNGMEVFAPITGKFVSIEEVPDPVFSQKMMGEGGAIIPSNGQVVAPISGEIIQVAPTKHAIGILAEDGSELLLHIGLETVAMSGEGFTVHVNQGDKVQVGQPLLDFDLASVKEKAKDSISPIVFTNSGDTGKTYEPVHVSECQAGETVIFQVKK</sequence>
<dbReference type="GO" id="GO:0005737">
    <property type="term" value="C:cytoplasm"/>
    <property type="evidence" value="ECO:0007669"/>
    <property type="project" value="UniProtKB-SubCell"/>
</dbReference>
<evidence type="ECO:0000313" key="8">
    <source>
        <dbReference type="EMBL" id="GIO26966.1"/>
    </source>
</evidence>